<proteinExistence type="predicted"/>
<feature type="transmembrane region" description="Helical" evidence="2">
    <location>
        <begin position="175"/>
        <end position="195"/>
    </location>
</feature>
<dbReference type="RefSeq" id="WP_091471565.1">
    <property type="nucleotide sequence ID" value="NZ_FNFX01000003.1"/>
</dbReference>
<evidence type="ECO:0000256" key="1">
    <source>
        <dbReference type="SAM" id="Coils"/>
    </source>
</evidence>
<keyword evidence="4" id="KW-1185">Reference proteome</keyword>
<evidence type="ECO:0000256" key="2">
    <source>
        <dbReference type="SAM" id="Phobius"/>
    </source>
</evidence>
<evidence type="ECO:0000313" key="3">
    <source>
        <dbReference type="EMBL" id="SDK52867.1"/>
    </source>
</evidence>
<sequence>MSDARTKLDILYQEVLGDVKEVLDRMDQLKNELPNVFDGAIALIQIEHKNISLSADKLNAGSQDIVSKIEAYVQASAKSAAETAKLDISQAAADSINVLIKGSLQPILLQANIDANSNLDELRMISENILATSETATNNAINSLNSAINKLKKDVEKETEKIEANKWNHMLHSGIGALFGTGLTIIITTMAYLLLR</sequence>
<dbReference type="STRING" id="492660.SAMN05192566_1535"/>
<dbReference type="OrthoDB" id="8689582at2"/>
<accession>A0A1G9CMH5</accession>
<feature type="coiled-coil region" evidence="1">
    <location>
        <begin position="141"/>
        <end position="168"/>
    </location>
</feature>
<protein>
    <submittedName>
        <fullName evidence="3">Uncharacterized protein</fullName>
    </submittedName>
</protein>
<name>A0A1G9CMH5_9PROT</name>
<organism evidence="3 4">
    <name type="scientific">Methylophilus rhizosphaerae</name>
    <dbReference type="NCBI Taxonomy" id="492660"/>
    <lineage>
        <taxon>Bacteria</taxon>
        <taxon>Pseudomonadati</taxon>
        <taxon>Pseudomonadota</taxon>
        <taxon>Betaproteobacteria</taxon>
        <taxon>Nitrosomonadales</taxon>
        <taxon>Methylophilaceae</taxon>
        <taxon>Methylophilus</taxon>
    </lineage>
</organism>
<dbReference type="Proteomes" id="UP000198629">
    <property type="component" value="Unassembled WGS sequence"/>
</dbReference>
<gene>
    <name evidence="3" type="ORF">SAMN05192566_1535</name>
</gene>
<keyword evidence="2" id="KW-0472">Membrane</keyword>
<dbReference type="AlphaFoldDB" id="A0A1G9CMH5"/>
<evidence type="ECO:0000313" key="4">
    <source>
        <dbReference type="Proteomes" id="UP000198629"/>
    </source>
</evidence>
<dbReference type="EMBL" id="FNFX01000003">
    <property type="protein sequence ID" value="SDK52867.1"/>
    <property type="molecule type" value="Genomic_DNA"/>
</dbReference>
<reference evidence="4" key="1">
    <citation type="submission" date="2016-10" db="EMBL/GenBank/DDBJ databases">
        <authorList>
            <person name="Varghese N."/>
            <person name="Submissions S."/>
        </authorList>
    </citation>
    <scope>NUCLEOTIDE SEQUENCE [LARGE SCALE GENOMIC DNA]</scope>
    <source>
        <strain evidence="4">CBMB127</strain>
    </source>
</reference>
<keyword evidence="1" id="KW-0175">Coiled coil</keyword>
<keyword evidence="2" id="KW-0812">Transmembrane</keyword>
<keyword evidence="2" id="KW-1133">Transmembrane helix</keyword>